<evidence type="ECO:0000256" key="1">
    <source>
        <dbReference type="SAM" id="MobiDB-lite"/>
    </source>
</evidence>
<dbReference type="PANTHER" id="PTHR48420">
    <property type="entry name" value="NON-HAEM DIOXYGENASE N-TERMINAL DOMAIN-CONTAINING PROTEIN"/>
    <property type="match status" value="1"/>
</dbReference>
<comment type="caution">
    <text evidence="2">The sequence shown here is derived from an EMBL/GenBank/DDBJ whole genome shotgun (WGS) entry which is preliminary data.</text>
</comment>
<dbReference type="EMBL" id="JBJXBP010000006">
    <property type="protein sequence ID" value="KAL3825121.1"/>
    <property type="molecule type" value="Genomic_DNA"/>
</dbReference>
<evidence type="ECO:0000313" key="3">
    <source>
        <dbReference type="Proteomes" id="UP001634393"/>
    </source>
</evidence>
<dbReference type="Gene3D" id="2.60.120.330">
    <property type="entry name" value="B-lactam Antibiotic, Isopenicillin N Synthase, Chain"/>
    <property type="match status" value="1"/>
</dbReference>
<feature type="compositionally biased region" description="Polar residues" evidence="1">
    <location>
        <begin position="1"/>
        <end position="12"/>
    </location>
</feature>
<sequence>MTSLNHSNSLLRSTVHPHSPPPTSTTIPAGISYPHPPSYRSCSALRSTTQMSSELCPPTVPTVTISYSELRDQSADLSDKIELGFGPNGLGILSISDVPGYTLMRKNLLHLAPRLAKLPEEVKRELEDPISRYNIGWSHGKEKLESGKPDMLKGSFYANPVLDIPTTEPSLVKRYPSYCGPNIWPRGALPELELAFKALGKLILDVGLLLAYHCDCFASNGLNGGSLQQILPRSRCHKGRLLYYFPAHQSTSKEDVASMSSWCGWHTDHGSLTGLTCAMYTRDAVELPCPDSAAGLYVKTRSGQIVKVVYGEDEIAYQIGETTEILSRGQLCATPHCVRAPNGEAASGVERSTFALFMQPDWDEKLNLPEVVNIHEFMMPNGSISFGEYTEKVLDKYYDLKV</sequence>
<evidence type="ECO:0000313" key="2">
    <source>
        <dbReference type="EMBL" id="KAL3825121.1"/>
    </source>
</evidence>
<keyword evidence="3" id="KW-1185">Reference proteome</keyword>
<dbReference type="Proteomes" id="UP001634393">
    <property type="component" value="Unassembled WGS sequence"/>
</dbReference>
<reference evidence="2 3" key="1">
    <citation type="submission" date="2024-12" db="EMBL/GenBank/DDBJ databases">
        <title>The unique morphological basis and parallel evolutionary history of personate flowers in Penstemon.</title>
        <authorList>
            <person name="Depatie T.H."/>
            <person name="Wessinger C.A."/>
        </authorList>
    </citation>
    <scope>NUCLEOTIDE SEQUENCE [LARGE SCALE GENOMIC DNA]</scope>
    <source>
        <strain evidence="2">WTNN_2</strain>
        <tissue evidence="2">Leaf</tissue>
    </source>
</reference>
<dbReference type="InterPro" id="IPR027443">
    <property type="entry name" value="IPNS-like_sf"/>
</dbReference>
<proteinExistence type="predicted"/>
<name>A0ABD3SL63_9LAMI</name>
<organism evidence="2 3">
    <name type="scientific">Penstemon smallii</name>
    <dbReference type="NCBI Taxonomy" id="265156"/>
    <lineage>
        <taxon>Eukaryota</taxon>
        <taxon>Viridiplantae</taxon>
        <taxon>Streptophyta</taxon>
        <taxon>Embryophyta</taxon>
        <taxon>Tracheophyta</taxon>
        <taxon>Spermatophyta</taxon>
        <taxon>Magnoliopsida</taxon>
        <taxon>eudicotyledons</taxon>
        <taxon>Gunneridae</taxon>
        <taxon>Pentapetalae</taxon>
        <taxon>asterids</taxon>
        <taxon>lamiids</taxon>
        <taxon>Lamiales</taxon>
        <taxon>Plantaginaceae</taxon>
        <taxon>Cheloneae</taxon>
        <taxon>Penstemon</taxon>
    </lineage>
</organism>
<protein>
    <recommendedName>
        <fullName evidence="4">Non-haem dioxygenase N-terminal domain-containing protein</fullName>
    </recommendedName>
</protein>
<evidence type="ECO:0008006" key="4">
    <source>
        <dbReference type="Google" id="ProtNLM"/>
    </source>
</evidence>
<dbReference type="AlphaFoldDB" id="A0ABD3SL63"/>
<feature type="region of interest" description="Disordered" evidence="1">
    <location>
        <begin position="1"/>
        <end position="32"/>
    </location>
</feature>
<dbReference type="PANTHER" id="PTHR48420:SF1">
    <property type="entry name" value="NON-HAEM DIOXYGENASE N-TERMINAL DOMAIN-CONTAINING PROTEIN"/>
    <property type="match status" value="1"/>
</dbReference>
<accession>A0ABD3SL63</accession>
<dbReference type="SUPFAM" id="SSF51197">
    <property type="entry name" value="Clavaminate synthase-like"/>
    <property type="match status" value="1"/>
</dbReference>
<gene>
    <name evidence="2" type="ORF">ACJIZ3_021150</name>
</gene>
<dbReference type="FunFam" id="2.60.120.330:FF:000031">
    <property type="entry name" value="2-oxoglutarate (2OG) and Fe(II)-dependent oxygenase superfamily protein"/>
    <property type="match status" value="1"/>
</dbReference>